<name>A0ABP7ZV59_9MICO</name>
<feature type="region of interest" description="Disordered" evidence="1">
    <location>
        <begin position="270"/>
        <end position="309"/>
    </location>
</feature>
<dbReference type="Pfam" id="PF02720">
    <property type="entry name" value="DUF222"/>
    <property type="match status" value="1"/>
</dbReference>
<comment type="caution">
    <text evidence="3">The sequence shown here is derived from an EMBL/GenBank/DDBJ whole genome shotgun (WGS) entry which is preliminary data.</text>
</comment>
<feature type="region of interest" description="Disordered" evidence="1">
    <location>
        <begin position="466"/>
        <end position="502"/>
    </location>
</feature>
<dbReference type="InterPro" id="IPR003615">
    <property type="entry name" value="HNH_nuc"/>
</dbReference>
<accession>A0ABP7ZV59</accession>
<reference evidence="4" key="1">
    <citation type="journal article" date="2019" name="Int. J. Syst. Evol. Microbiol.">
        <title>The Global Catalogue of Microorganisms (GCM) 10K type strain sequencing project: providing services to taxonomists for standard genome sequencing and annotation.</title>
        <authorList>
            <consortium name="The Broad Institute Genomics Platform"/>
            <consortium name="The Broad Institute Genome Sequencing Center for Infectious Disease"/>
            <person name="Wu L."/>
            <person name="Ma J."/>
        </authorList>
    </citation>
    <scope>NUCLEOTIDE SEQUENCE [LARGE SCALE GENOMIC DNA]</scope>
    <source>
        <strain evidence="4">JCM 17591</strain>
    </source>
</reference>
<evidence type="ECO:0000313" key="4">
    <source>
        <dbReference type="Proteomes" id="UP001501079"/>
    </source>
</evidence>
<dbReference type="InterPro" id="IPR003870">
    <property type="entry name" value="DUF222"/>
</dbReference>
<evidence type="ECO:0000313" key="3">
    <source>
        <dbReference type="EMBL" id="GAA4171258.1"/>
    </source>
</evidence>
<keyword evidence="4" id="KW-1185">Reference proteome</keyword>
<dbReference type="SMART" id="SM00507">
    <property type="entry name" value="HNHc"/>
    <property type="match status" value="1"/>
</dbReference>
<proteinExistence type="predicted"/>
<feature type="compositionally biased region" description="Low complexity" evidence="1">
    <location>
        <begin position="286"/>
        <end position="304"/>
    </location>
</feature>
<feature type="domain" description="HNH nuclease" evidence="2">
    <location>
        <begin position="386"/>
        <end position="436"/>
    </location>
</feature>
<dbReference type="CDD" id="cd00085">
    <property type="entry name" value="HNHc"/>
    <property type="match status" value="1"/>
</dbReference>
<protein>
    <recommendedName>
        <fullName evidence="2">HNH nuclease domain-containing protein</fullName>
    </recommendedName>
</protein>
<organism evidence="3 4">
    <name type="scientific">Gryllotalpicola koreensis</name>
    <dbReference type="NCBI Taxonomy" id="993086"/>
    <lineage>
        <taxon>Bacteria</taxon>
        <taxon>Bacillati</taxon>
        <taxon>Actinomycetota</taxon>
        <taxon>Actinomycetes</taxon>
        <taxon>Micrococcales</taxon>
        <taxon>Microbacteriaceae</taxon>
        <taxon>Gryllotalpicola</taxon>
    </lineage>
</organism>
<gene>
    <name evidence="3" type="ORF">GCM10022287_10320</name>
</gene>
<dbReference type="Proteomes" id="UP001501079">
    <property type="component" value="Unassembled WGS sequence"/>
</dbReference>
<evidence type="ECO:0000256" key="1">
    <source>
        <dbReference type="SAM" id="MobiDB-lite"/>
    </source>
</evidence>
<evidence type="ECO:0000259" key="2">
    <source>
        <dbReference type="SMART" id="SM00507"/>
    </source>
</evidence>
<dbReference type="EMBL" id="BAABBW010000002">
    <property type="protein sequence ID" value="GAA4171258.1"/>
    <property type="molecule type" value="Genomic_DNA"/>
</dbReference>
<sequence>MSVVVGSVGFVSIADQFDTGEDSSPGFGLSAGELAAAGRPPVWDRVRQIDAAIAGLQAERVQLLGRLGEEAVLQAELDVELDPTVSLDRRLNAHQRSLALELAAASNTGTDAAQRQLAEAWTLTQKCQLALLALSCGEISFGHAVTIAREVADLDVLAAGDAQEALLPYARRLSPGLFAKKAREVLDANDPERLADRHSRAWARRNVSVDGARDGMATLSAYLDAGDAAVIRTGLANAAREARQDGDSRTRGQLEADFLVELLMNGEVATCDSDHDGDGGDQAALTDGTPAADAGPDGAGPAATRPRVQRQKLVDKAPISIEVLIPAATAAGDDAAPGRIPGVGMIDPVAARQLITRAPSLRRILTDPITSAIRDFDRTTYRIPAELKRMIRIRDEHCRAPNCPRPPDDLDHTNDYAKGGKTAEGNLAGLCENHHYVKHETGWTLRQYADGILDWISPSGRHYQTRPDLIMPAPPPPDPWADDPDTYADNTPFDKPSEDGRA</sequence>